<evidence type="ECO:0000256" key="1">
    <source>
        <dbReference type="ARBA" id="ARBA00022801"/>
    </source>
</evidence>
<evidence type="ECO:0000256" key="2">
    <source>
        <dbReference type="PIRSR" id="PIRSR605754-1"/>
    </source>
</evidence>
<dbReference type="Pfam" id="PF04203">
    <property type="entry name" value="Sortase"/>
    <property type="match status" value="1"/>
</dbReference>
<dbReference type="InterPro" id="IPR023365">
    <property type="entry name" value="Sortase_dom-sf"/>
</dbReference>
<feature type="active site" description="Proton donor/acceptor" evidence="2">
    <location>
        <position position="112"/>
    </location>
</feature>
<organism evidence="4 5">
    <name type="scientific">Rossellomorea aquimaris</name>
    <dbReference type="NCBI Taxonomy" id="189382"/>
    <lineage>
        <taxon>Bacteria</taxon>
        <taxon>Bacillati</taxon>
        <taxon>Bacillota</taxon>
        <taxon>Bacilli</taxon>
        <taxon>Bacillales</taxon>
        <taxon>Bacillaceae</taxon>
        <taxon>Rossellomorea</taxon>
    </lineage>
</organism>
<dbReference type="Proteomes" id="UP000324269">
    <property type="component" value="Unassembled WGS sequence"/>
</dbReference>
<sequence length="206" mass="22856">MKRLLLSIPLMALLAACAAEEPQSVTESEVQSSTIEQPVQPVSPVNHASNEELISIKPSSLSIPKLDLEAPIKEFGLDKKGNMGLPDNGRDVAWFEPGFQPGEKGNAVLAGHVDDEKKPAVFFELNELEPGDEIHLQDEDGAILTFVVREKVAYQKDDAPLRTIFGPSEKRMLNLITCTGYFDRKIHNYVERLVVYTELVEENKGI</sequence>
<reference evidence="4 5" key="1">
    <citation type="submission" date="2019-08" db="EMBL/GenBank/DDBJ databases">
        <title>Bacillus genomes from the desert of Cuatro Cienegas, Coahuila.</title>
        <authorList>
            <person name="Olmedo-Alvarez G."/>
        </authorList>
    </citation>
    <scope>NUCLEOTIDE SEQUENCE [LARGE SCALE GENOMIC DNA]</scope>
    <source>
        <strain evidence="4 5">CH87b_3T</strain>
    </source>
</reference>
<evidence type="ECO:0000256" key="3">
    <source>
        <dbReference type="SAM" id="SignalP"/>
    </source>
</evidence>
<dbReference type="EMBL" id="VTEZ01000001">
    <property type="protein sequence ID" value="TYS88772.1"/>
    <property type="molecule type" value="Genomic_DNA"/>
</dbReference>
<accession>A0A5D4UN10</accession>
<keyword evidence="3" id="KW-0732">Signal</keyword>
<dbReference type="InterPro" id="IPR005754">
    <property type="entry name" value="Sortase"/>
</dbReference>
<gene>
    <name evidence="4" type="ORF">FZC85_05030</name>
</gene>
<dbReference type="Gene3D" id="2.40.260.10">
    <property type="entry name" value="Sortase"/>
    <property type="match status" value="1"/>
</dbReference>
<dbReference type="CDD" id="cd05829">
    <property type="entry name" value="Sortase_F"/>
    <property type="match status" value="1"/>
</dbReference>
<evidence type="ECO:0000313" key="4">
    <source>
        <dbReference type="EMBL" id="TYS88772.1"/>
    </source>
</evidence>
<feature type="signal peptide" evidence="3">
    <location>
        <begin position="1"/>
        <end position="18"/>
    </location>
</feature>
<dbReference type="SUPFAM" id="SSF63817">
    <property type="entry name" value="Sortase"/>
    <property type="match status" value="1"/>
</dbReference>
<feature type="active site" description="Acyl-thioester intermediate" evidence="2">
    <location>
        <position position="178"/>
    </location>
</feature>
<proteinExistence type="predicted"/>
<dbReference type="InterPro" id="IPR042001">
    <property type="entry name" value="Sortase_F"/>
</dbReference>
<protein>
    <submittedName>
        <fullName evidence="4">Class F sortase</fullName>
    </submittedName>
</protein>
<dbReference type="PROSITE" id="PS51257">
    <property type="entry name" value="PROKAR_LIPOPROTEIN"/>
    <property type="match status" value="1"/>
</dbReference>
<dbReference type="RefSeq" id="WP_148968065.1">
    <property type="nucleotide sequence ID" value="NZ_VTEY01000001.1"/>
</dbReference>
<evidence type="ECO:0000313" key="5">
    <source>
        <dbReference type="Proteomes" id="UP000324269"/>
    </source>
</evidence>
<dbReference type="OrthoDB" id="525039at2"/>
<comment type="caution">
    <text evidence="4">The sequence shown here is derived from an EMBL/GenBank/DDBJ whole genome shotgun (WGS) entry which is preliminary data.</text>
</comment>
<dbReference type="AlphaFoldDB" id="A0A5D4UN10"/>
<keyword evidence="1" id="KW-0378">Hydrolase</keyword>
<feature type="chain" id="PRO_5030116846" evidence="3">
    <location>
        <begin position="19"/>
        <end position="206"/>
    </location>
</feature>
<name>A0A5D4UN10_9BACI</name>
<dbReference type="GO" id="GO:0016787">
    <property type="term" value="F:hydrolase activity"/>
    <property type="evidence" value="ECO:0007669"/>
    <property type="project" value="UniProtKB-KW"/>
</dbReference>